<dbReference type="GO" id="GO:0005737">
    <property type="term" value="C:cytoplasm"/>
    <property type="evidence" value="ECO:0007669"/>
    <property type="project" value="TreeGrafter"/>
</dbReference>
<protein>
    <recommendedName>
        <fullName evidence="3 9">Gluconokinase</fullName>
        <ecNumber evidence="3 9">2.7.1.12</ecNumber>
    </recommendedName>
</protein>
<evidence type="ECO:0000256" key="6">
    <source>
        <dbReference type="ARBA" id="ARBA00022777"/>
    </source>
</evidence>
<dbReference type="InterPro" id="IPR006001">
    <property type="entry name" value="Therm_gnt_kin"/>
</dbReference>
<reference evidence="10 11" key="1">
    <citation type="journal article" date="2015" name="Genome Biol. Evol.">
        <title>Phylogenomic analyses indicate that early fungi evolved digesting cell walls of algal ancestors of land plants.</title>
        <authorList>
            <person name="Chang Y."/>
            <person name="Wang S."/>
            <person name="Sekimoto S."/>
            <person name="Aerts A.L."/>
            <person name="Choi C."/>
            <person name="Clum A."/>
            <person name="LaButti K.M."/>
            <person name="Lindquist E.A."/>
            <person name="Yee Ngan C."/>
            <person name="Ohm R.A."/>
            <person name="Salamov A.A."/>
            <person name="Grigoriev I.V."/>
            <person name="Spatafora J.W."/>
            <person name="Berbee M.L."/>
        </authorList>
    </citation>
    <scope>NUCLEOTIDE SEQUENCE [LARGE SCALE GENOMIC DNA]</scope>
    <source>
        <strain evidence="10 11">NRRL 28638</strain>
    </source>
</reference>
<dbReference type="Pfam" id="PF13671">
    <property type="entry name" value="AAA_33"/>
    <property type="match status" value="1"/>
</dbReference>
<evidence type="ECO:0000256" key="7">
    <source>
        <dbReference type="ARBA" id="ARBA00022840"/>
    </source>
</evidence>
<dbReference type="InterPro" id="IPR027417">
    <property type="entry name" value="P-loop_NTPase"/>
</dbReference>
<keyword evidence="6 9" id="KW-0418">Kinase</keyword>
<dbReference type="AlphaFoldDB" id="A0A137NYA2"/>
<dbReference type="STRING" id="796925.A0A137NYA2"/>
<dbReference type="OMA" id="YEGDDYH"/>
<dbReference type="SUPFAM" id="SSF52540">
    <property type="entry name" value="P-loop containing nucleoside triphosphate hydrolases"/>
    <property type="match status" value="1"/>
</dbReference>
<evidence type="ECO:0000256" key="1">
    <source>
        <dbReference type="ARBA" id="ARBA00004875"/>
    </source>
</evidence>
<dbReference type="NCBIfam" id="TIGR01313">
    <property type="entry name" value="therm_gnt_kin"/>
    <property type="match status" value="1"/>
</dbReference>
<evidence type="ECO:0000256" key="2">
    <source>
        <dbReference type="ARBA" id="ARBA00008420"/>
    </source>
</evidence>
<evidence type="ECO:0000256" key="4">
    <source>
        <dbReference type="ARBA" id="ARBA00022679"/>
    </source>
</evidence>
<dbReference type="PANTHER" id="PTHR43442:SF3">
    <property type="entry name" value="GLUCONOKINASE-RELATED"/>
    <property type="match status" value="1"/>
</dbReference>
<organism evidence="10 11">
    <name type="scientific">Conidiobolus coronatus (strain ATCC 28846 / CBS 209.66 / NRRL 28638)</name>
    <name type="common">Delacroixia coronata</name>
    <dbReference type="NCBI Taxonomy" id="796925"/>
    <lineage>
        <taxon>Eukaryota</taxon>
        <taxon>Fungi</taxon>
        <taxon>Fungi incertae sedis</taxon>
        <taxon>Zoopagomycota</taxon>
        <taxon>Entomophthoromycotina</taxon>
        <taxon>Entomophthoromycetes</taxon>
        <taxon>Entomophthorales</taxon>
        <taxon>Ancylistaceae</taxon>
        <taxon>Conidiobolus</taxon>
    </lineage>
</organism>
<dbReference type="GO" id="GO:0009051">
    <property type="term" value="P:pentose-phosphate shunt, oxidative branch"/>
    <property type="evidence" value="ECO:0007669"/>
    <property type="project" value="EnsemblFungi"/>
</dbReference>
<keyword evidence="5 9" id="KW-0547">Nucleotide-binding</keyword>
<keyword evidence="4 9" id="KW-0808">Transferase</keyword>
<comment type="pathway">
    <text evidence="1 9">Carbohydrate acid metabolism; D-gluconate degradation.</text>
</comment>
<dbReference type="GO" id="GO:0005524">
    <property type="term" value="F:ATP binding"/>
    <property type="evidence" value="ECO:0007669"/>
    <property type="project" value="UniProtKB-KW"/>
</dbReference>
<comment type="similarity">
    <text evidence="2 9">Belongs to the gluconokinase GntK/GntV family.</text>
</comment>
<evidence type="ECO:0000256" key="9">
    <source>
        <dbReference type="RuleBase" id="RU363066"/>
    </source>
</evidence>
<evidence type="ECO:0000313" key="10">
    <source>
        <dbReference type="EMBL" id="KXN67692.1"/>
    </source>
</evidence>
<dbReference type="Gene3D" id="3.40.50.300">
    <property type="entry name" value="P-loop containing nucleotide triphosphate hydrolases"/>
    <property type="match status" value="1"/>
</dbReference>
<evidence type="ECO:0000256" key="8">
    <source>
        <dbReference type="ARBA" id="ARBA00048090"/>
    </source>
</evidence>
<dbReference type="GO" id="GO:0046316">
    <property type="term" value="F:gluconokinase activity"/>
    <property type="evidence" value="ECO:0007669"/>
    <property type="project" value="UniProtKB-EC"/>
</dbReference>
<dbReference type="Proteomes" id="UP000070444">
    <property type="component" value="Unassembled WGS sequence"/>
</dbReference>
<proteinExistence type="inferred from homology"/>
<keyword evidence="7 9" id="KW-0067">ATP-binding</keyword>
<dbReference type="EMBL" id="KQ964618">
    <property type="protein sequence ID" value="KXN67692.1"/>
    <property type="molecule type" value="Genomic_DNA"/>
</dbReference>
<gene>
    <name evidence="10" type="ORF">CONCODRAFT_80023</name>
</gene>
<dbReference type="CDD" id="cd02021">
    <property type="entry name" value="GntK"/>
    <property type="match status" value="1"/>
</dbReference>
<dbReference type="PANTHER" id="PTHR43442">
    <property type="entry name" value="GLUCONOKINASE-RELATED"/>
    <property type="match status" value="1"/>
</dbReference>
<sequence>MNLPLENPRRVGIIAMGTSGSGKSTIAKEISLKLGCKLIEGDDFHSQYNIEKMKRGEGLTDEDRGPWLDAIASEITQHFTKNPEDQVVLITCSALKLKYRKLLNSCETSNLKLGYLYLQGDANIIKERLKSRPDHFAKSNLLDSQLRDLEVPSEPEIFEIISINTTLEDSVKMGYTACQQLINRLESQ</sequence>
<dbReference type="GO" id="GO:0005975">
    <property type="term" value="P:carbohydrate metabolic process"/>
    <property type="evidence" value="ECO:0007669"/>
    <property type="project" value="InterPro"/>
</dbReference>
<dbReference type="OrthoDB" id="275177at2759"/>
<keyword evidence="11" id="KW-1185">Reference proteome</keyword>
<evidence type="ECO:0000256" key="3">
    <source>
        <dbReference type="ARBA" id="ARBA00012054"/>
    </source>
</evidence>
<dbReference type="UniPathway" id="UPA00792"/>
<dbReference type="EC" id="2.7.1.12" evidence="3 9"/>
<evidence type="ECO:0000256" key="5">
    <source>
        <dbReference type="ARBA" id="ARBA00022741"/>
    </source>
</evidence>
<evidence type="ECO:0000313" key="11">
    <source>
        <dbReference type="Proteomes" id="UP000070444"/>
    </source>
</evidence>
<comment type="catalytic activity">
    <reaction evidence="8 9">
        <text>D-gluconate + ATP = 6-phospho-D-gluconate + ADP + H(+)</text>
        <dbReference type="Rhea" id="RHEA:19433"/>
        <dbReference type="ChEBI" id="CHEBI:15378"/>
        <dbReference type="ChEBI" id="CHEBI:18391"/>
        <dbReference type="ChEBI" id="CHEBI:30616"/>
        <dbReference type="ChEBI" id="CHEBI:58759"/>
        <dbReference type="ChEBI" id="CHEBI:456216"/>
        <dbReference type="EC" id="2.7.1.12"/>
    </reaction>
</comment>
<accession>A0A137NYA2</accession>
<name>A0A137NYA2_CONC2</name>